<dbReference type="InterPro" id="IPR001305">
    <property type="entry name" value="HSP_DnaJ_Cys-rich_dom"/>
</dbReference>
<gene>
    <name evidence="7" type="ORF">EB796_014609</name>
</gene>
<protein>
    <recommendedName>
        <fullName evidence="6">CR-type domain-containing protein</fullName>
    </recommendedName>
</protein>
<keyword evidence="1 5" id="KW-0479">Metal-binding</keyword>
<accession>A0A7J7JMI0</accession>
<reference evidence="7" key="1">
    <citation type="submission" date="2020-06" db="EMBL/GenBank/DDBJ databases">
        <title>Draft genome of Bugula neritina, a colonial animal packing powerful symbionts and potential medicines.</title>
        <authorList>
            <person name="Rayko M."/>
        </authorList>
    </citation>
    <scope>NUCLEOTIDE SEQUENCE [LARGE SCALE GENOMIC DNA]</scope>
    <source>
        <strain evidence="7">Kwan_BN1</strain>
    </source>
</reference>
<dbReference type="PROSITE" id="PS00636">
    <property type="entry name" value="DNAJ_1"/>
    <property type="match status" value="1"/>
</dbReference>
<dbReference type="GO" id="GO:0008270">
    <property type="term" value="F:zinc ion binding"/>
    <property type="evidence" value="ECO:0007669"/>
    <property type="project" value="UniProtKB-KW"/>
</dbReference>
<dbReference type="OrthoDB" id="550424at2759"/>
<dbReference type="InterPro" id="IPR008971">
    <property type="entry name" value="HSP40/DnaJ_pept-bd"/>
</dbReference>
<dbReference type="InterPro" id="IPR044713">
    <property type="entry name" value="DNJA1/2-like"/>
</dbReference>
<sequence>MFKLISQAYEVLADHDKRKLYDEGGEKAIREGAGGDGAFHSPMDIFEMFFGGSGGRRQQSQGPRKGRSTKHQLKVTLEDLYNGTVKKIAANKNVICKGCEGTGGTKEGAVQKCYSCKGTGIQVKLQQIGLGMMQQTQGMCKDCRGRGEIVDPEYACKECNSKKVVGEKKVLEVHIDKVYYSLDERWRPNHLPWRRRSGTRNRTW</sequence>
<dbReference type="InterPro" id="IPR036869">
    <property type="entry name" value="J_dom_sf"/>
</dbReference>
<dbReference type="PROSITE" id="PS51188">
    <property type="entry name" value="ZF_CR"/>
    <property type="match status" value="1"/>
</dbReference>
<evidence type="ECO:0000313" key="8">
    <source>
        <dbReference type="Proteomes" id="UP000593567"/>
    </source>
</evidence>
<dbReference type="GO" id="GO:0006457">
    <property type="term" value="P:protein folding"/>
    <property type="evidence" value="ECO:0007669"/>
    <property type="project" value="InterPro"/>
</dbReference>
<dbReference type="CDD" id="cd10719">
    <property type="entry name" value="DnaJ_zf"/>
    <property type="match status" value="1"/>
</dbReference>
<dbReference type="SUPFAM" id="SSF49493">
    <property type="entry name" value="HSP40/DnaJ peptide-binding domain"/>
    <property type="match status" value="1"/>
</dbReference>
<evidence type="ECO:0000256" key="3">
    <source>
        <dbReference type="ARBA" id="ARBA00022771"/>
    </source>
</evidence>
<evidence type="ECO:0000256" key="5">
    <source>
        <dbReference type="PROSITE-ProRule" id="PRU00546"/>
    </source>
</evidence>
<organism evidence="7 8">
    <name type="scientific">Bugula neritina</name>
    <name type="common">Brown bryozoan</name>
    <name type="synonym">Sertularia neritina</name>
    <dbReference type="NCBI Taxonomy" id="10212"/>
    <lineage>
        <taxon>Eukaryota</taxon>
        <taxon>Metazoa</taxon>
        <taxon>Spiralia</taxon>
        <taxon>Lophotrochozoa</taxon>
        <taxon>Bryozoa</taxon>
        <taxon>Gymnolaemata</taxon>
        <taxon>Cheilostomatida</taxon>
        <taxon>Flustrina</taxon>
        <taxon>Buguloidea</taxon>
        <taxon>Bugulidae</taxon>
        <taxon>Bugula</taxon>
    </lineage>
</organism>
<dbReference type="InterPro" id="IPR018253">
    <property type="entry name" value="DnaJ_domain_CS"/>
</dbReference>
<dbReference type="PANTHER" id="PTHR43888">
    <property type="entry name" value="DNAJ-LIKE-2, ISOFORM A-RELATED"/>
    <property type="match status" value="1"/>
</dbReference>
<keyword evidence="4 5" id="KW-0862">Zinc</keyword>
<dbReference type="FunFam" id="2.10.230.10:FF:000001">
    <property type="entry name" value="DnaJ subfamily A member 2"/>
    <property type="match status" value="1"/>
</dbReference>
<dbReference type="SUPFAM" id="SSF57938">
    <property type="entry name" value="DnaJ/Hsp40 cysteine-rich domain"/>
    <property type="match status" value="1"/>
</dbReference>
<evidence type="ECO:0000256" key="2">
    <source>
        <dbReference type="ARBA" id="ARBA00022737"/>
    </source>
</evidence>
<dbReference type="Proteomes" id="UP000593567">
    <property type="component" value="Unassembled WGS sequence"/>
</dbReference>
<evidence type="ECO:0000259" key="6">
    <source>
        <dbReference type="PROSITE" id="PS51188"/>
    </source>
</evidence>
<dbReference type="EMBL" id="VXIV02002150">
    <property type="protein sequence ID" value="KAF6027083.1"/>
    <property type="molecule type" value="Genomic_DNA"/>
</dbReference>
<dbReference type="Gene3D" id="1.10.287.110">
    <property type="entry name" value="DnaJ domain"/>
    <property type="match status" value="1"/>
</dbReference>
<feature type="zinc finger region" description="CR-type" evidence="5">
    <location>
        <begin position="83"/>
        <end position="168"/>
    </location>
</feature>
<dbReference type="AlphaFoldDB" id="A0A7J7JMI0"/>
<keyword evidence="2" id="KW-0677">Repeat</keyword>
<dbReference type="GO" id="GO:0030544">
    <property type="term" value="F:Hsp70 protein binding"/>
    <property type="evidence" value="ECO:0007669"/>
    <property type="project" value="InterPro"/>
</dbReference>
<evidence type="ECO:0000313" key="7">
    <source>
        <dbReference type="EMBL" id="KAF6027083.1"/>
    </source>
</evidence>
<keyword evidence="3 5" id="KW-0863">Zinc-finger</keyword>
<dbReference type="Pfam" id="PF00684">
    <property type="entry name" value="DnaJ_CXXCXGXG"/>
    <property type="match status" value="1"/>
</dbReference>
<comment type="caution">
    <text evidence="7">The sequence shown here is derived from an EMBL/GenBank/DDBJ whole genome shotgun (WGS) entry which is preliminary data.</text>
</comment>
<feature type="domain" description="CR-type" evidence="6">
    <location>
        <begin position="83"/>
        <end position="168"/>
    </location>
</feature>
<name>A0A7J7JMI0_BUGNE</name>
<dbReference type="SUPFAM" id="SSF46565">
    <property type="entry name" value="Chaperone J-domain"/>
    <property type="match status" value="1"/>
</dbReference>
<evidence type="ECO:0000256" key="1">
    <source>
        <dbReference type="ARBA" id="ARBA00022723"/>
    </source>
</evidence>
<evidence type="ECO:0000256" key="4">
    <source>
        <dbReference type="ARBA" id="ARBA00022833"/>
    </source>
</evidence>
<dbReference type="GO" id="GO:0051082">
    <property type="term" value="F:unfolded protein binding"/>
    <property type="evidence" value="ECO:0007669"/>
    <property type="project" value="InterPro"/>
</dbReference>
<dbReference type="InterPro" id="IPR036410">
    <property type="entry name" value="HSP_DnaJ_Cys-rich_dom_sf"/>
</dbReference>
<dbReference type="Gene3D" id="2.10.230.10">
    <property type="entry name" value="Heat shock protein DnaJ, cysteine-rich domain"/>
    <property type="match status" value="1"/>
</dbReference>
<dbReference type="Gene3D" id="2.60.260.20">
    <property type="entry name" value="Urease metallochaperone UreE, N-terminal domain"/>
    <property type="match status" value="1"/>
</dbReference>
<proteinExistence type="predicted"/>
<keyword evidence="8" id="KW-1185">Reference proteome</keyword>